<dbReference type="Proteomes" id="UP001610334">
    <property type="component" value="Unassembled WGS sequence"/>
</dbReference>
<protein>
    <submittedName>
        <fullName evidence="1">Uncharacterized protein</fullName>
    </submittedName>
</protein>
<proteinExistence type="predicted"/>
<evidence type="ECO:0000313" key="2">
    <source>
        <dbReference type="Proteomes" id="UP001610334"/>
    </source>
</evidence>
<reference evidence="1 2" key="1">
    <citation type="submission" date="2024-07" db="EMBL/GenBank/DDBJ databases">
        <title>Section-level genome sequencing and comparative genomics of Aspergillus sections Usti and Cavernicolus.</title>
        <authorList>
            <consortium name="Lawrence Berkeley National Laboratory"/>
            <person name="Nybo J.L."/>
            <person name="Vesth T.C."/>
            <person name="Theobald S."/>
            <person name="Frisvad J.C."/>
            <person name="Larsen T.O."/>
            <person name="Kjaerboelling I."/>
            <person name="Rothschild-Mancinelli K."/>
            <person name="Lyhne E.K."/>
            <person name="Kogle M.E."/>
            <person name="Barry K."/>
            <person name="Clum A."/>
            <person name="Na H."/>
            <person name="Ledsgaard L."/>
            <person name="Lin J."/>
            <person name="Lipzen A."/>
            <person name="Kuo A."/>
            <person name="Riley R."/>
            <person name="Mondo S."/>
            <person name="Labutti K."/>
            <person name="Haridas S."/>
            <person name="Pangalinan J."/>
            <person name="Salamov A.A."/>
            <person name="Simmons B.A."/>
            <person name="Magnuson J.K."/>
            <person name="Chen J."/>
            <person name="Drula E."/>
            <person name="Henrissat B."/>
            <person name="Wiebenga A."/>
            <person name="Lubbers R.J."/>
            <person name="Gomes A.C."/>
            <person name="Makela M.R."/>
            <person name="Stajich J."/>
            <person name="Grigoriev I.V."/>
            <person name="Mortensen U.H."/>
            <person name="De Vries R.P."/>
            <person name="Baker S.E."/>
            <person name="Andersen M.R."/>
        </authorList>
    </citation>
    <scope>NUCLEOTIDE SEQUENCE [LARGE SCALE GENOMIC DNA]</scope>
    <source>
        <strain evidence="1 2">CBS 588.65</strain>
    </source>
</reference>
<comment type="caution">
    <text evidence="1">The sequence shown here is derived from an EMBL/GenBank/DDBJ whole genome shotgun (WGS) entry which is preliminary data.</text>
</comment>
<accession>A0ABR4HRQ5</accession>
<gene>
    <name evidence="1" type="ORF">BJX63DRAFT_384416</name>
</gene>
<organism evidence="1 2">
    <name type="scientific">Aspergillus granulosus</name>
    <dbReference type="NCBI Taxonomy" id="176169"/>
    <lineage>
        <taxon>Eukaryota</taxon>
        <taxon>Fungi</taxon>
        <taxon>Dikarya</taxon>
        <taxon>Ascomycota</taxon>
        <taxon>Pezizomycotina</taxon>
        <taxon>Eurotiomycetes</taxon>
        <taxon>Eurotiomycetidae</taxon>
        <taxon>Eurotiales</taxon>
        <taxon>Aspergillaceae</taxon>
        <taxon>Aspergillus</taxon>
        <taxon>Aspergillus subgen. Nidulantes</taxon>
    </lineage>
</organism>
<sequence>MSYGRKTSILGLTSSTNYYVKPRALAVQLAKVDLFFQELTIDNITSGSGGALSALNTRWNRICRAVEECSTAGQSFDL</sequence>
<name>A0ABR4HRQ5_9EURO</name>
<evidence type="ECO:0000313" key="1">
    <source>
        <dbReference type="EMBL" id="KAL2818055.1"/>
    </source>
</evidence>
<keyword evidence="2" id="KW-1185">Reference proteome</keyword>
<dbReference type="EMBL" id="JBFXLT010000015">
    <property type="protein sequence ID" value="KAL2818055.1"/>
    <property type="molecule type" value="Genomic_DNA"/>
</dbReference>